<feature type="binding site" evidence="7">
    <location>
        <position position="193"/>
    </location>
    <ligand>
        <name>Zn(2+)</name>
        <dbReference type="ChEBI" id="CHEBI:29105"/>
    </ligand>
</feature>
<keyword evidence="10" id="KW-1185">Reference proteome</keyword>
<evidence type="ECO:0000256" key="8">
    <source>
        <dbReference type="SAM" id="Phobius"/>
    </source>
</evidence>
<comment type="subcellular location">
    <subcellularLocation>
        <location evidence="1">Cell membrane</location>
        <topology evidence="1">Multi-pass membrane protein</topology>
    </subcellularLocation>
</comment>
<name>A0AAW3ZR93_9GAMM</name>
<comment type="caution">
    <text evidence="9">The sequence shown here is derived from an EMBL/GenBank/DDBJ whole genome shotgun (WGS) entry which is preliminary data.</text>
</comment>
<protein>
    <submittedName>
        <fullName evidence="9">Hemolysin III family protein</fullName>
    </submittedName>
</protein>
<feature type="binding site" evidence="7">
    <location>
        <position position="189"/>
    </location>
    <ligand>
        <name>Zn(2+)</name>
        <dbReference type="ChEBI" id="CHEBI:29105"/>
    </ligand>
</feature>
<accession>A0AAW3ZR93</accession>
<keyword evidence="4 8" id="KW-0812">Transmembrane</keyword>
<gene>
    <name evidence="9" type="ORF">IFO71_17900</name>
</gene>
<dbReference type="PANTHER" id="PTHR20855">
    <property type="entry name" value="ADIPOR/PROGESTIN RECEPTOR-RELATED"/>
    <property type="match status" value="1"/>
</dbReference>
<dbReference type="InterPro" id="IPR005744">
    <property type="entry name" value="Hy-lIII"/>
</dbReference>
<comment type="similarity">
    <text evidence="2">Belongs to the UPF0073 (Hly-III) family.</text>
</comment>
<feature type="transmembrane region" description="Helical" evidence="8">
    <location>
        <begin position="140"/>
        <end position="158"/>
    </location>
</feature>
<keyword evidence="7" id="KW-0479">Metal-binding</keyword>
<sequence>MRMERHYSPIEELLNALTHGIGAVLAITASAVLITLAAVWGDGWRLASAIVFGTSLFLLYLASTLYHALPQPRAKRVFKVLDHCAIFLLIAGTYTPFTLIGLRGQGADWLLPTVWTVAIAGILFKLFFTGRFKVASTLMYLAMGWLAIPAADALIEAVPAHTLGWLLAGGIAYTLGAVFYLNKSLRFSHAVWHLFVLAGSVLHFVAVTQQVISPAA</sequence>
<keyword evidence="5 8" id="KW-1133">Transmembrane helix</keyword>
<feature type="transmembrane region" description="Helical" evidence="8">
    <location>
        <begin position="21"/>
        <end position="40"/>
    </location>
</feature>
<feature type="transmembrane region" description="Helical" evidence="8">
    <location>
        <begin position="46"/>
        <end position="68"/>
    </location>
</feature>
<evidence type="ECO:0000256" key="6">
    <source>
        <dbReference type="ARBA" id="ARBA00023136"/>
    </source>
</evidence>
<dbReference type="Pfam" id="PF03006">
    <property type="entry name" value="HlyIII"/>
    <property type="match status" value="1"/>
</dbReference>
<feature type="transmembrane region" description="Helical" evidence="8">
    <location>
        <begin position="80"/>
        <end position="97"/>
    </location>
</feature>
<evidence type="ECO:0000256" key="2">
    <source>
        <dbReference type="ARBA" id="ARBA00008488"/>
    </source>
</evidence>
<dbReference type="Proteomes" id="UP000613768">
    <property type="component" value="Unassembled WGS sequence"/>
</dbReference>
<evidence type="ECO:0000256" key="1">
    <source>
        <dbReference type="ARBA" id="ARBA00004651"/>
    </source>
</evidence>
<feature type="transmembrane region" description="Helical" evidence="8">
    <location>
        <begin position="164"/>
        <end position="182"/>
    </location>
</feature>
<dbReference type="GO" id="GO:0140911">
    <property type="term" value="F:pore-forming activity"/>
    <property type="evidence" value="ECO:0007669"/>
    <property type="project" value="InterPro"/>
</dbReference>
<reference evidence="9 10" key="1">
    <citation type="submission" date="2020-09" db="EMBL/GenBank/DDBJ databases">
        <title>Pseudoxanthomonas sp. CAU 1598 isolated from sand of Yaerae Beach.</title>
        <authorList>
            <person name="Kim W."/>
        </authorList>
    </citation>
    <scope>NUCLEOTIDE SEQUENCE [LARGE SCALE GENOMIC DNA]</scope>
    <source>
        <strain evidence="9 10">CAU 1598</strain>
    </source>
</reference>
<evidence type="ECO:0000256" key="7">
    <source>
        <dbReference type="PIRSR" id="PIRSR604254-1"/>
    </source>
</evidence>
<feature type="transmembrane region" description="Helical" evidence="8">
    <location>
        <begin position="109"/>
        <end position="128"/>
    </location>
</feature>
<proteinExistence type="inferred from homology"/>
<evidence type="ECO:0000256" key="5">
    <source>
        <dbReference type="ARBA" id="ARBA00022989"/>
    </source>
</evidence>
<dbReference type="GO" id="GO:0046872">
    <property type="term" value="F:metal ion binding"/>
    <property type="evidence" value="ECO:0007669"/>
    <property type="project" value="UniProtKB-KW"/>
</dbReference>
<evidence type="ECO:0000313" key="10">
    <source>
        <dbReference type="Proteomes" id="UP000613768"/>
    </source>
</evidence>
<dbReference type="PANTHER" id="PTHR20855:SF3">
    <property type="entry name" value="LD03007P"/>
    <property type="match status" value="1"/>
</dbReference>
<keyword evidence="6 8" id="KW-0472">Membrane</keyword>
<evidence type="ECO:0000256" key="4">
    <source>
        <dbReference type="ARBA" id="ARBA00022692"/>
    </source>
</evidence>
<feature type="transmembrane region" description="Helical" evidence="8">
    <location>
        <begin position="194"/>
        <end position="212"/>
    </location>
</feature>
<dbReference type="GO" id="GO:0005886">
    <property type="term" value="C:plasma membrane"/>
    <property type="evidence" value="ECO:0007669"/>
    <property type="project" value="UniProtKB-SubCell"/>
</dbReference>
<dbReference type="NCBIfam" id="TIGR01065">
    <property type="entry name" value="hlyIII"/>
    <property type="match status" value="1"/>
</dbReference>
<evidence type="ECO:0000313" key="9">
    <source>
        <dbReference type="EMBL" id="MBD8527622.1"/>
    </source>
</evidence>
<organism evidence="9 10">
    <name type="scientific">Pseudomarimonas arenosa</name>
    <dbReference type="NCBI Taxonomy" id="2774145"/>
    <lineage>
        <taxon>Bacteria</taxon>
        <taxon>Pseudomonadati</taxon>
        <taxon>Pseudomonadota</taxon>
        <taxon>Gammaproteobacteria</taxon>
        <taxon>Lysobacterales</taxon>
        <taxon>Lysobacteraceae</taxon>
        <taxon>Pseudomarimonas</taxon>
    </lineage>
</organism>
<dbReference type="EMBL" id="JACYTR010000057">
    <property type="protein sequence ID" value="MBD8527622.1"/>
    <property type="molecule type" value="Genomic_DNA"/>
</dbReference>
<feature type="binding site" evidence="7">
    <location>
        <position position="67"/>
    </location>
    <ligand>
        <name>Zn(2+)</name>
        <dbReference type="ChEBI" id="CHEBI:29105"/>
    </ligand>
</feature>
<keyword evidence="7" id="KW-0862">Zinc</keyword>
<keyword evidence="3" id="KW-1003">Cell membrane</keyword>
<dbReference type="InterPro" id="IPR004254">
    <property type="entry name" value="AdipoR/HlyIII-related"/>
</dbReference>
<evidence type="ECO:0000256" key="3">
    <source>
        <dbReference type="ARBA" id="ARBA00022475"/>
    </source>
</evidence>
<dbReference type="AlphaFoldDB" id="A0AAW3ZR93"/>